<evidence type="ECO:0000256" key="5">
    <source>
        <dbReference type="ARBA" id="ARBA00023163"/>
    </source>
</evidence>
<dbReference type="InterPro" id="IPR007080">
    <property type="entry name" value="RNA_pol_Rpb1_1"/>
</dbReference>
<keyword evidence="1 7" id="KW-0240">DNA-directed RNA polymerase</keyword>
<dbReference type="PANTHER" id="PTHR19376">
    <property type="entry name" value="DNA-DIRECTED RNA POLYMERASE"/>
    <property type="match status" value="1"/>
</dbReference>
<feature type="binding site" evidence="7">
    <location>
        <position position="456"/>
    </location>
    <ligand>
        <name>Mg(2+)</name>
        <dbReference type="ChEBI" id="CHEBI:18420"/>
    </ligand>
</feature>
<evidence type="ECO:0000256" key="3">
    <source>
        <dbReference type="ARBA" id="ARBA00022695"/>
    </source>
</evidence>
<dbReference type="NCBIfam" id="TIGR02386">
    <property type="entry name" value="rpoC_TIGR"/>
    <property type="match status" value="1"/>
</dbReference>
<dbReference type="Gene3D" id="1.10.132.30">
    <property type="match status" value="1"/>
</dbReference>
<dbReference type="GO" id="GO:0008270">
    <property type="term" value="F:zinc ion binding"/>
    <property type="evidence" value="ECO:0007669"/>
    <property type="project" value="UniProtKB-UniRule"/>
</dbReference>
<dbReference type="InterPro" id="IPR012754">
    <property type="entry name" value="DNA-dir_RpoC_beta_prime_bact"/>
</dbReference>
<organism evidence="11">
    <name type="scientific">candidate division WOR-3 bacterium</name>
    <dbReference type="NCBI Taxonomy" id="2052148"/>
    <lineage>
        <taxon>Bacteria</taxon>
        <taxon>Bacteria division WOR-3</taxon>
    </lineage>
</organism>
<evidence type="ECO:0000256" key="2">
    <source>
        <dbReference type="ARBA" id="ARBA00022679"/>
    </source>
</evidence>
<dbReference type="FunFam" id="1.10.150.390:FF:000002">
    <property type="entry name" value="DNA-directed RNA polymerase subunit beta"/>
    <property type="match status" value="1"/>
</dbReference>
<dbReference type="Gene3D" id="2.40.50.100">
    <property type="match status" value="3"/>
</dbReference>
<dbReference type="Gene3D" id="1.10.274.100">
    <property type="entry name" value="RNA polymerase Rpb1, domain 3"/>
    <property type="match status" value="2"/>
</dbReference>
<dbReference type="Pfam" id="PF04998">
    <property type="entry name" value="RNA_pol_Rpb1_5"/>
    <property type="match status" value="1"/>
</dbReference>
<dbReference type="GO" id="GO:0003899">
    <property type="term" value="F:DNA-directed RNA polymerase activity"/>
    <property type="evidence" value="ECO:0007669"/>
    <property type="project" value="UniProtKB-UniRule"/>
</dbReference>
<keyword evidence="5 7" id="KW-0804">Transcription</keyword>
<name>A0A7C3EV24_UNCW3</name>
<keyword evidence="2 7" id="KW-0808">Transferase</keyword>
<dbReference type="InterPro" id="IPR000722">
    <property type="entry name" value="RNA_pol_asu"/>
</dbReference>
<feature type="binding site" evidence="7">
    <location>
        <position position="452"/>
    </location>
    <ligand>
        <name>Mg(2+)</name>
        <dbReference type="ChEBI" id="CHEBI:18420"/>
    </ligand>
</feature>
<evidence type="ECO:0000256" key="4">
    <source>
        <dbReference type="ARBA" id="ARBA00022723"/>
    </source>
</evidence>
<protein>
    <recommendedName>
        <fullName evidence="7">DNA-directed RNA polymerase subunit beta'</fullName>
        <shortName evidence="7">RNAP subunit beta'</shortName>
        <ecNumber evidence="7">2.7.7.6</ecNumber>
    </recommendedName>
    <alternativeName>
        <fullName evidence="7">RNA polymerase subunit beta'</fullName>
    </alternativeName>
    <alternativeName>
        <fullName evidence="7">Transcriptase subunit beta'</fullName>
    </alternativeName>
</protein>
<dbReference type="InterPro" id="IPR045867">
    <property type="entry name" value="DNA-dir_RpoC_beta_prime"/>
</dbReference>
<sequence>MSSEREFVYDFDSLRLRLASPETIRSWSSGEVIKPETINYRTQKPEKDGLFCERIFGPVKDYECNCGKYKRVRYKGIVCDRCGVEVTLSSVRRHRMGHIELAVPVAHTLFYQVPPSKIGLILDLTINQVETILNYEVYIVIQPGASPFKKMDLLDEEQYREALERRYDGFEADTGAVALKKLLALIELDDLAADLRARIKHETSRRFSLLRRLRVVEAFRNSGARPEWMILDVLPVIPPDLRPLVPLEGGRYATSDLNDLYKRVIVRNNRLKHLMSIRTPEIILKNEKRMLQDAVDALFLNESRPKPVRGKAGRPLKSLCEALRGKQGRFRRNLLGKRVDYSGRSVIVVDPTLKLHQCSLPKEMALELFKPMILRRLEERKLADSERGAKLMYRQEAPEVWEVLEEVTKDHPVLLNRAPTLHRVSIEAFYPVLSEHRAIGIHPLVCPPFNADFDGDTMSVHVPVTPEGILEAAVLMLAPHNILSPAHGKPLMVPSQDIVAGIYYITKTKPGEPKPAGSFDDFHTVRSAFDLNEFDLHEWINFRYQGKLILTTVGRVLFNAVLPEGLRFVNDTVPKEKLVGLIDRCARTLGLDVTVKLLDDLKDLGFEMATKSGLSIGMDDVVVPKEKQKILERSDEEVRKVQKAYDRGLMTESEKYNKIVNIWTLATAEVEEALMERLRQDQDGFNPVFMLIDSGARGSRTQAAQLGGMRGLMAKPQRRTVGEEVIETPIKSSFREGLSVWEYFISTHGARKGLTDTALKTAEAGYLTRRLVDVAQDVVITMEDCGTIVGQEVTALREGTDIIEPLNERIAGRFALDDIVNPVTKEVIVRAGEEITDQAAEEIENCGIEMVRVRSVLTCEAPNGLCVKCYGRNMATGRIVEIGEAVGIVAAQSIGEPGTQLTLKTFHVGGVAARVAEQTKAFARFAGKIKFENLTVSRRSDGESTTLAQGKIMLLSAERQIPYSVPAGALIRVEDGQEVKEGDVLFEWEPYSISLLAQVKGKIKFRDIEVGRTLREDIDEQTDRMQRIIIEDRLRKLHPMIEIVDERGKVADRCPLPAGSYLMVEEGQSVMPGDVLARLVREMARTRDITGGLPKVAELFEAKRVKSPAVISEIDGTVEVGEPKEGKRLVRVVSDGGAVKEYEIPYGKYLLVQTGDRVKAGDKLCEGSVDPHDVLKVKGWLAVQEFLTNQIQAVYRLQKVKINDKHISIIVRQMLRKVRIEDAGDSNFIEGEIVERRRVLEENERLLAEGLRPASYQPILLGITRAALLTESFLSAASFQETTRVLSEAAIQGREDKLRGLKENVIVGRLIPAGTGFREFSRIKLVTAEEKQQEEAA</sequence>
<feature type="binding site" evidence="7">
    <location>
        <position position="859"/>
    </location>
    <ligand>
        <name>Zn(2+)</name>
        <dbReference type="ChEBI" id="CHEBI:29105"/>
        <label>2</label>
    </ligand>
</feature>
<feature type="binding site" evidence="7">
    <location>
        <position position="454"/>
    </location>
    <ligand>
        <name>Mg(2+)</name>
        <dbReference type="ChEBI" id="CHEBI:18420"/>
    </ligand>
</feature>
<dbReference type="Gene3D" id="4.10.860.120">
    <property type="entry name" value="RNA polymerase II, clamp domain"/>
    <property type="match status" value="1"/>
</dbReference>
<proteinExistence type="inferred from homology"/>
<dbReference type="Pfam" id="PF04983">
    <property type="entry name" value="RNA_pol_Rpb1_3"/>
    <property type="match status" value="1"/>
</dbReference>
<dbReference type="SUPFAM" id="SSF64484">
    <property type="entry name" value="beta and beta-prime subunits of DNA dependent RNA-polymerase"/>
    <property type="match status" value="1"/>
</dbReference>
<dbReference type="InterPro" id="IPR038120">
    <property type="entry name" value="Rpb1_funnel_sf"/>
</dbReference>
<dbReference type="PANTHER" id="PTHR19376:SF54">
    <property type="entry name" value="DNA-DIRECTED RNA POLYMERASE SUBUNIT BETA"/>
    <property type="match status" value="1"/>
</dbReference>
<dbReference type="Pfam" id="PF00623">
    <property type="entry name" value="RNA_pol_Rpb1_2"/>
    <property type="match status" value="1"/>
</dbReference>
<keyword evidence="7" id="KW-0460">Magnesium</keyword>
<feature type="binding site" evidence="7">
    <location>
        <position position="79"/>
    </location>
    <ligand>
        <name>Zn(2+)</name>
        <dbReference type="ChEBI" id="CHEBI:29105"/>
        <label>1</label>
    </ligand>
</feature>
<dbReference type="SMART" id="SM00663">
    <property type="entry name" value="RPOLA_N"/>
    <property type="match status" value="1"/>
</dbReference>
<feature type="binding site" evidence="7">
    <location>
        <position position="82"/>
    </location>
    <ligand>
        <name>Zn(2+)</name>
        <dbReference type="ChEBI" id="CHEBI:29105"/>
        <label>1</label>
    </ligand>
</feature>
<gene>
    <name evidence="7 11" type="primary">rpoC</name>
    <name evidence="10" type="ORF">ENP94_00390</name>
    <name evidence="11" type="ORF">ENS16_05005</name>
</gene>
<keyword evidence="4 7" id="KW-0479">Metal-binding</keyword>
<dbReference type="EMBL" id="DSTU01000006">
    <property type="protein sequence ID" value="HFJ54032.1"/>
    <property type="molecule type" value="Genomic_DNA"/>
</dbReference>
<keyword evidence="3 7" id="KW-0548">Nucleotidyltransferase</keyword>
<comment type="subunit">
    <text evidence="7">The RNAP catalytic core consists of 2 alpha, 1 beta, 1 beta' and 1 omega subunit. When a sigma factor is associated with the core the holoenzyme is formed, which can initiate transcription.</text>
</comment>
<dbReference type="Pfam" id="PF05000">
    <property type="entry name" value="RNA_pol_Rpb1_4"/>
    <property type="match status" value="1"/>
</dbReference>
<dbReference type="InterPro" id="IPR007081">
    <property type="entry name" value="RNA_pol_Rpb1_5"/>
</dbReference>
<feature type="binding site" evidence="7">
    <location>
        <position position="785"/>
    </location>
    <ligand>
        <name>Zn(2+)</name>
        <dbReference type="ChEBI" id="CHEBI:29105"/>
        <label>2</label>
    </ligand>
</feature>
<evidence type="ECO:0000313" key="10">
    <source>
        <dbReference type="EMBL" id="HEA86452.1"/>
    </source>
</evidence>
<comment type="function">
    <text evidence="7 8">DNA-dependent RNA polymerase catalyzes the transcription of DNA into RNA using the four ribonucleoside triphosphates as substrates.</text>
</comment>
<dbReference type="EC" id="2.7.7.6" evidence="7"/>
<dbReference type="Pfam" id="PF04997">
    <property type="entry name" value="RNA_pol_Rpb1_1"/>
    <property type="match status" value="1"/>
</dbReference>
<dbReference type="InterPro" id="IPR042102">
    <property type="entry name" value="RNA_pol_Rpb1_3_sf"/>
</dbReference>
<comment type="caution">
    <text evidence="11">The sequence shown here is derived from an EMBL/GenBank/DDBJ whole genome shotgun (WGS) entry which is preliminary data.</text>
</comment>
<dbReference type="InterPro" id="IPR006592">
    <property type="entry name" value="RNA_pol_N"/>
</dbReference>
<evidence type="ECO:0000313" key="11">
    <source>
        <dbReference type="EMBL" id="HFJ54032.1"/>
    </source>
</evidence>
<dbReference type="Gene3D" id="1.10.1790.20">
    <property type="match status" value="1"/>
</dbReference>
<keyword evidence="7" id="KW-0862">Zinc</keyword>
<dbReference type="HAMAP" id="MF_01322">
    <property type="entry name" value="RNApol_bact_RpoC"/>
    <property type="match status" value="1"/>
</dbReference>
<evidence type="ECO:0000256" key="1">
    <source>
        <dbReference type="ARBA" id="ARBA00022478"/>
    </source>
</evidence>
<feature type="binding site" evidence="7">
    <location>
        <position position="866"/>
    </location>
    <ligand>
        <name>Zn(2+)</name>
        <dbReference type="ChEBI" id="CHEBI:29105"/>
        <label>2</label>
    </ligand>
</feature>
<accession>A0A7C3EV24</accession>
<comment type="cofactor">
    <cofactor evidence="7">
        <name>Mg(2+)</name>
        <dbReference type="ChEBI" id="CHEBI:18420"/>
    </cofactor>
    <text evidence="7">Binds 1 Mg(2+) ion per subunit.</text>
</comment>
<evidence type="ECO:0000256" key="6">
    <source>
        <dbReference type="ARBA" id="ARBA00048552"/>
    </source>
</evidence>
<dbReference type="GO" id="GO:0003677">
    <property type="term" value="F:DNA binding"/>
    <property type="evidence" value="ECO:0007669"/>
    <property type="project" value="UniProtKB-UniRule"/>
</dbReference>
<feature type="binding site" evidence="7">
    <location>
        <position position="66"/>
    </location>
    <ligand>
        <name>Zn(2+)</name>
        <dbReference type="ChEBI" id="CHEBI:29105"/>
        <label>1</label>
    </ligand>
</feature>
<feature type="domain" description="RNA polymerase N-terminal" evidence="9">
    <location>
        <begin position="227"/>
        <end position="506"/>
    </location>
</feature>
<dbReference type="Gene3D" id="1.10.40.90">
    <property type="match status" value="1"/>
</dbReference>
<comment type="catalytic activity">
    <reaction evidence="6 7 8">
        <text>RNA(n) + a ribonucleoside 5'-triphosphate = RNA(n+1) + diphosphate</text>
        <dbReference type="Rhea" id="RHEA:21248"/>
        <dbReference type="Rhea" id="RHEA-COMP:14527"/>
        <dbReference type="Rhea" id="RHEA-COMP:17342"/>
        <dbReference type="ChEBI" id="CHEBI:33019"/>
        <dbReference type="ChEBI" id="CHEBI:61557"/>
        <dbReference type="ChEBI" id="CHEBI:140395"/>
        <dbReference type="EC" id="2.7.7.6"/>
    </reaction>
</comment>
<evidence type="ECO:0000259" key="9">
    <source>
        <dbReference type="SMART" id="SM00663"/>
    </source>
</evidence>
<dbReference type="Gene3D" id="2.40.40.20">
    <property type="match status" value="1"/>
</dbReference>
<evidence type="ECO:0000256" key="7">
    <source>
        <dbReference type="HAMAP-Rule" id="MF_01322"/>
    </source>
</evidence>
<dbReference type="CDD" id="cd01609">
    <property type="entry name" value="RNAP_beta'_N"/>
    <property type="match status" value="1"/>
</dbReference>
<dbReference type="InterPro" id="IPR007066">
    <property type="entry name" value="RNA_pol_Rpb1_3"/>
</dbReference>
<dbReference type="CDD" id="cd02655">
    <property type="entry name" value="RNAP_beta'_C"/>
    <property type="match status" value="1"/>
</dbReference>
<dbReference type="GO" id="GO:0000287">
    <property type="term" value="F:magnesium ion binding"/>
    <property type="evidence" value="ECO:0007669"/>
    <property type="project" value="UniProtKB-UniRule"/>
</dbReference>
<dbReference type="EMBL" id="DSLG01000002">
    <property type="protein sequence ID" value="HEA86452.1"/>
    <property type="molecule type" value="Genomic_DNA"/>
</dbReference>
<dbReference type="GO" id="GO:0006351">
    <property type="term" value="P:DNA-templated transcription"/>
    <property type="evidence" value="ECO:0007669"/>
    <property type="project" value="UniProtKB-UniRule"/>
</dbReference>
<dbReference type="Gene3D" id="1.10.150.390">
    <property type="match status" value="1"/>
</dbReference>
<comment type="similarity">
    <text evidence="7 8">Belongs to the RNA polymerase beta' chain family.</text>
</comment>
<dbReference type="InterPro" id="IPR007083">
    <property type="entry name" value="RNA_pol_Rpb1_4"/>
</dbReference>
<dbReference type="InterPro" id="IPR044893">
    <property type="entry name" value="RNA_pol_Rpb1_clamp_domain"/>
</dbReference>
<comment type="cofactor">
    <cofactor evidence="7">
        <name>Zn(2+)</name>
        <dbReference type="ChEBI" id="CHEBI:29105"/>
    </cofactor>
    <text evidence="7">Binds 2 Zn(2+) ions per subunit.</text>
</comment>
<feature type="binding site" evidence="7">
    <location>
        <position position="64"/>
    </location>
    <ligand>
        <name>Zn(2+)</name>
        <dbReference type="ChEBI" id="CHEBI:29105"/>
        <label>1</label>
    </ligand>
</feature>
<dbReference type="GO" id="GO:0000428">
    <property type="term" value="C:DNA-directed RNA polymerase complex"/>
    <property type="evidence" value="ECO:0007669"/>
    <property type="project" value="UniProtKB-KW"/>
</dbReference>
<evidence type="ECO:0000256" key="8">
    <source>
        <dbReference type="RuleBase" id="RU004279"/>
    </source>
</evidence>
<feature type="binding site" evidence="7">
    <location>
        <position position="869"/>
    </location>
    <ligand>
        <name>Zn(2+)</name>
        <dbReference type="ChEBI" id="CHEBI:29105"/>
        <label>2</label>
    </ligand>
</feature>
<reference evidence="11" key="1">
    <citation type="journal article" date="2020" name="mSystems">
        <title>Genome- and Community-Level Interaction Insights into Carbon Utilization and Element Cycling Functions of Hydrothermarchaeota in Hydrothermal Sediment.</title>
        <authorList>
            <person name="Zhou Z."/>
            <person name="Liu Y."/>
            <person name="Xu W."/>
            <person name="Pan J."/>
            <person name="Luo Z.H."/>
            <person name="Li M."/>
        </authorList>
    </citation>
    <scope>NUCLEOTIDE SEQUENCE [LARGE SCALE GENOMIC DNA]</scope>
    <source>
        <strain evidence="10">SpSt-265</strain>
        <strain evidence="11">SpSt-465</strain>
    </source>
</reference>